<keyword evidence="3" id="KW-0255">Endonuclease</keyword>
<dbReference type="Pfam" id="PF13391">
    <property type="entry name" value="HNH_2"/>
    <property type="match status" value="1"/>
</dbReference>
<feature type="domain" description="HNH nuclease" evidence="2">
    <location>
        <begin position="189"/>
        <end position="240"/>
    </location>
</feature>
<evidence type="ECO:0000259" key="2">
    <source>
        <dbReference type="Pfam" id="PF13391"/>
    </source>
</evidence>
<sequence length="297" mass="33623">MAAFAHLRHLNQLHDRLTAAVLAEGFLYNGEQVSLLARPRGIFKPKQMSSLLSIRTAIPRPGRKVWYDDQREVHRQIFQGDDTVDYAFQGDDPEAPDNRLLRDAMQRRLPIIYFLGVGPAIYQAVFPVFIVGWDAQALKVQLAFTASDADIASVPQTVIERRYALRSVKQRLHQGEFREAVMAAYKGRCAITRLPESRLLNAAHIIADGDEAFGQPIVQNGILLSKLHHAAFDRHLIGIDADYHLHVSKRLLMQKDGPMLEALKTLHGATLTPPPREQDRPDQDRLAQRFQDFRRAG</sequence>
<comment type="caution">
    <text evidence="3">The sequence shown here is derived from an EMBL/GenBank/DDBJ whole genome shotgun (WGS) entry which is preliminary data.</text>
</comment>
<keyword evidence="3" id="KW-0540">Nuclease</keyword>
<dbReference type="RefSeq" id="WP_379723353.1">
    <property type="nucleotide sequence ID" value="NZ_JBHRYJ010000001.1"/>
</dbReference>
<name>A0ABV7VCJ8_9PROT</name>
<keyword evidence="1" id="KW-0472">Membrane</keyword>
<feature type="transmembrane region" description="Helical" evidence="1">
    <location>
        <begin position="111"/>
        <end position="133"/>
    </location>
</feature>
<gene>
    <name evidence="3" type="ORF">ACFOOQ_06650</name>
</gene>
<proteinExistence type="predicted"/>
<keyword evidence="3" id="KW-0378">Hydrolase</keyword>
<dbReference type="Proteomes" id="UP001595711">
    <property type="component" value="Unassembled WGS sequence"/>
</dbReference>
<accession>A0ABV7VCJ8</accession>
<keyword evidence="4" id="KW-1185">Reference proteome</keyword>
<evidence type="ECO:0000256" key="1">
    <source>
        <dbReference type="SAM" id="Phobius"/>
    </source>
</evidence>
<dbReference type="InterPro" id="IPR003615">
    <property type="entry name" value="HNH_nuc"/>
</dbReference>
<dbReference type="EMBL" id="JBHRYJ010000001">
    <property type="protein sequence ID" value="MFC3675213.1"/>
    <property type="molecule type" value="Genomic_DNA"/>
</dbReference>
<keyword evidence="1" id="KW-0812">Transmembrane</keyword>
<keyword evidence="1" id="KW-1133">Transmembrane helix</keyword>
<evidence type="ECO:0000313" key="4">
    <source>
        <dbReference type="Proteomes" id="UP001595711"/>
    </source>
</evidence>
<reference evidence="4" key="1">
    <citation type="journal article" date="2019" name="Int. J. Syst. Evol. Microbiol.">
        <title>The Global Catalogue of Microorganisms (GCM) 10K type strain sequencing project: providing services to taxonomists for standard genome sequencing and annotation.</title>
        <authorList>
            <consortium name="The Broad Institute Genomics Platform"/>
            <consortium name="The Broad Institute Genome Sequencing Center for Infectious Disease"/>
            <person name="Wu L."/>
            <person name="Ma J."/>
        </authorList>
    </citation>
    <scope>NUCLEOTIDE SEQUENCE [LARGE SCALE GENOMIC DNA]</scope>
    <source>
        <strain evidence="4">KCTC 42182</strain>
    </source>
</reference>
<protein>
    <submittedName>
        <fullName evidence="3">HNH endonuclease</fullName>
    </submittedName>
</protein>
<organism evidence="3 4">
    <name type="scientific">Ferrovibrio xuzhouensis</name>
    <dbReference type="NCBI Taxonomy" id="1576914"/>
    <lineage>
        <taxon>Bacteria</taxon>
        <taxon>Pseudomonadati</taxon>
        <taxon>Pseudomonadota</taxon>
        <taxon>Alphaproteobacteria</taxon>
        <taxon>Rhodospirillales</taxon>
        <taxon>Rhodospirillaceae</taxon>
        <taxon>Ferrovibrio</taxon>
    </lineage>
</organism>
<evidence type="ECO:0000313" key="3">
    <source>
        <dbReference type="EMBL" id="MFC3675213.1"/>
    </source>
</evidence>
<dbReference type="GO" id="GO:0004519">
    <property type="term" value="F:endonuclease activity"/>
    <property type="evidence" value="ECO:0007669"/>
    <property type="project" value="UniProtKB-KW"/>
</dbReference>